<dbReference type="Proteomes" id="UP000031307">
    <property type="component" value="Unassembled WGS sequence"/>
</dbReference>
<dbReference type="SUPFAM" id="SSF48452">
    <property type="entry name" value="TPR-like"/>
    <property type="match status" value="2"/>
</dbReference>
<proteinExistence type="predicted"/>
<keyword evidence="2" id="KW-1133">Transmembrane helix</keyword>
<dbReference type="SMART" id="SM00028">
    <property type="entry name" value="TPR"/>
    <property type="match status" value="6"/>
</dbReference>
<dbReference type="InterPro" id="IPR019734">
    <property type="entry name" value="TPR_rpt"/>
</dbReference>
<evidence type="ECO:0000313" key="4">
    <source>
        <dbReference type="Proteomes" id="UP000031307"/>
    </source>
</evidence>
<dbReference type="PATRIC" id="fig|83552.4.peg.2045"/>
<keyword evidence="2" id="KW-0472">Membrane</keyword>
<reference evidence="3 4" key="1">
    <citation type="journal article" date="2014" name="Mol. Biol. Evol.">
        <title>Massive expansion of Ubiquitination-related gene families within the Chlamydiae.</title>
        <authorList>
            <person name="Domman D."/>
            <person name="Collingro A."/>
            <person name="Lagkouvardos I."/>
            <person name="Gehre L."/>
            <person name="Weinmaier T."/>
            <person name="Rattei T."/>
            <person name="Subtil A."/>
            <person name="Horn M."/>
        </authorList>
    </citation>
    <scope>NUCLEOTIDE SEQUENCE [LARGE SCALE GENOMIC DNA]</scope>
    <source>
        <strain evidence="3 4">OEW1</strain>
    </source>
</reference>
<gene>
    <name evidence="3" type="ORF">DB43_HI00200</name>
</gene>
<dbReference type="Gene3D" id="1.25.40.10">
    <property type="entry name" value="Tetratricopeptide repeat domain"/>
    <property type="match status" value="5"/>
</dbReference>
<dbReference type="Pfam" id="PF13181">
    <property type="entry name" value="TPR_8"/>
    <property type="match status" value="1"/>
</dbReference>
<keyword evidence="1" id="KW-0802">TPR repeat</keyword>
<dbReference type="AlphaFoldDB" id="A0A0C1C6Q2"/>
<feature type="transmembrane region" description="Helical" evidence="2">
    <location>
        <begin position="76"/>
        <end position="97"/>
    </location>
</feature>
<dbReference type="InterPro" id="IPR011990">
    <property type="entry name" value="TPR-like_helical_dom_sf"/>
</dbReference>
<feature type="repeat" description="TPR" evidence="1">
    <location>
        <begin position="196"/>
        <end position="229"/>
    </location>
</feature>
<dbReference type="PROSITE" id="PS50005">
    <property type="entry name" value="TPR"/>
    <property type="match status" value="1"/>
</dbReference>
<keyword evidence="2" id="KW-0812">Transmembrane</keyword>
<name>A0A0C1C6Q2_9BACT</name>
<sequence>MDGSPKGDDPEILRGYCLRQKRSLRRLPRTLFSFKLANSKIKIQFSYTFLSMIAKRGIFIQNWASCILGRNFGIRVMFFIHVLCSFLIVKLFLPAFMAGENHVVLQTDQELHAILALQSKGDEDKKQLADEYFDATLFKQAIPFYRAAWDREGDQYAESLPSGEENVLQKLVFCYYMEGKFSEIIKLLENQSVQDPFLTYMLGSSYRHSDDYENAKTWLQKFLDFQPKGQGPSAEDARFDLGLTYFLEGNYAGAESHFLTLLTAKNAALKNASRLNLARIALAKQDYPRVEALLSYFDADLEVERALQLEASYLRGKLAFSLKDYFQAARHFESALPAKKRHLMNWYQDTLYHLGWCYLKIGNESAQNLIFCQQSLEKAEILFQQLSEVCKEEQVYLSIGLCHLIKASLLKDATAYQRAEEVLSRKELFSPLEGQIRALRLRAEMAPTFRLREKFYRELTSDAYQENPFFAKGWYLRAENSLEQAAVLVKEGHSAEANGLFQQAASEFAQAFELLKALDKRQAADAIRNHLQACYFQNQKEIRLGALDTLDKLIHHHRDILEAFDHPDEVFYLKALIAMQIVLLDGDTAYKDLAIRTLLSQFRGFPHGTYADKAHYLLAWIYYEDQDLQRAKDEFLLLAQACDRSSLAGSALFFAAACSDQLGEDSQIGKKYRLQVLDKYPNSSHAAEAYFTLYTYREYLQGDKLAVKHLQGFCEKYPTSPLLLNAYFLIGLDHKRDRKTDDGKWIRKKNLKSAIDAFQEIETHFNEFQEQKKFSIEEFKHYLLLYYKAKLEKAFANLRIAESSQGAKKTIYIEYAANVFKELIQEIEEKQHLSILAPGDPFPLLQEEAYLGLAQAYIKGEQDFLANQQLTRMLEKYRATKITRGYFLSRVWYEKGCLAQKHAQTKEALSYFKLAEDAGKGKVLSSEQKLSLWIEQSMCYRQLNQLDDAMLLLSKVINSDVASGLRLKAMFLRSEMYELQGRQELAKKQLETIVKKGGDWSSKAKEKLEKEYGLD</sequence>
<evidence type="ECO:0000313" key="3">
    <source>
        <dbReference type="EMBL" id="KIA76835.1"/>
    </source>
</evidence>
<organism evidence="3 4">
    <name type="scientific">Parachlamydia acanthamoebae</name>
    <dbReference type="NCBI Taxonomy" id="83552"/>
    <lineage>
        <taxon>Bacteria</taxon>
        <taxon>Pseudomonadati</taxon>
        <taxon>Chlamydiota</taxon>
        <taxon>Chlamydiia</taxon>
        <taxon>Parachlamydiales</taxon>
        <taxon>Parachlamydiaceae</taxon>
        <taxon>Parachlamydia</taxon>
    </lineage>
</organism>
<protein>
    <submittedName>
        <fullName evidence="3">Uncharacterized protein</fullName>
    </submittedName>
</protein>
<accession>A0A0C1C6Q2</accession>
<dbReference type="EMBL" id="JSAM01000104">
    <property type="protein sequence ID" value="KIA76835.1"/>
    <property type="molecule type" value="Genomic_DNA"/>
</dbReference>
<evidence type="ECO:0000256" key="1">
    <source>
        <dbReference type="PROSITE-ProRule" id="PRU00339"/>
    </source>
</evidence>
<evidence type="ECO:0000256" key="2">
    <source>
        <dbReference type="SAM" id="Phobius"/>
    </source>
</evidence>
<comment type="caution">
    <text evidence="3">The sequence shown here is derived from an EMBL/GenBank/DDBJ whole genome shotgun (WGS) entry which is preliminary data.</text>
</comment>